<reference evidence="8" key="1">
    <citation type="submission" date="2020-10" db="EMBL/GenBank/DDBJ databases">
        <authorList>
            <person name="Kikuchi T."/>
        </authorList>
    </citation>
    <scope>NUCLEOTIDE SEQUENCE</scope>
    <source>
        <strain evidence="8">NKZ352</strain>
    </source>
</reference>
<comment type="similarity">
    <text evidence="2">Belongs to the TRM6/GCD10 family.</text>
</comment>
<feature type="compositionally biased region" description="Basic and acidic residues" evidence="7">
    <location>
        <begin position="308"/>
        <end position="321"/>
    </location>
</feature>
<dbReference type="AlphaFoldDB" id="A0A8S1HUV1"/>
<sequence length="476" mass="52875">MDESHSRDSLIKYGVFLALQKIDGEHVKVFRLTPKLKISHEKLKFDGDSVVGKPYGLFEIVSEQCQPLAVEKLIEEEVEQASSSVEPDAAVVKEVLAAVLKQTDSVEGSTDEQTAASPVAIAPSALRLAVDEARQELTQENVLALKKNGTTTSELVAKLVEGNKAYNTRTVFSQSKYIKRKTQKHSDRALILRPTLRLISSSYYTKDADRIANLRIDQLGMILQMAGIHYNKNVVLFDQTLGLVTAAVVERLGGKGKCVHIHRGSIAQSIPCFHSMSFDEKISSTFLPVRISCLLAGKQLPYDTNRPNYKEGPEEKKSKVEEDVEMNEVKPGTSEGGAPFYEVDEAALKRRQDRLDSEKLGLELIDRGADSLIIATRTVDPVSILEILYPKLRSGSTVVIYGPQLKPLIDAYEWLVKKNAIHMQLVDQMYRVQQVLPDRTHPMMSQHVVGGFLLSAIKAIPPPQTVEIAQKFENAD</sequence>
<evidence type="ECO:0000256" key="6">
    <source>
        <dbReference type="ARBA" id="ARBA00032319"/>
    </source>
</evidence>
<dbReference type="PANTHER" id="PTHR12945:SF0">
    <property type="entry name" value="TRNA (ADENINE(58)-N(1))-METHYLTRANSFERASE NON-CATALYTIC SUBUNIT TRM6"/>
    <property type="match status" value="1"/>
</dbReference>
<evidence type="ECO:0000256" key="3">
    <source>
        <dbReference type="ARBA" id="ARBA00021704"/>
    </source>
</evidence>
<dbReference type="OrthoDB" id="10254665at2759"/>
<keyword evidence="4" id="KW-0819">tRNA processing</keyword>
<evidence type="ECO:0000256" key="7">
    <source>
        <dbReference type="SAM" id="MobiDB-lite"/>
    </source>
</evidence>
<dbReference type="Proteomes" id="UP000835052">
    <property type="component" value="Unassembled WGS sequence"/>
</dbReference>
<gene>
    <name evidence="8" type="ORF">CAUJ_LOCUS15046</name>
</gene>
<comment type="subcellular location">
    <subcellularLocation>
        <location evidence="1">Nucleus</location>
    </subcellularLocation>
</comment>
<evidence type="ECO:0000256" key="2">
    <source>
        <dbReference type="ARBA" id="ARBA00008320"/>
    </source>
</evidence>
<organism evidence="8 9">
    <name type="scientific">Caenorhabditis auriculariae</name>
    <dbReference type="NCBI Taxonomy" id="2777116"/>
    <lineage>
        <taxon>Eukaryota</taxon>
        <taxon>Metazoa</taxon>
        <taxon>Ecdysozoa</taxon>
        <taxon>Nematoda</taxon>
        <taxon>Chromadorea</taxon>
        <taxon>Rhabditida</taxon>
        <taxon>Rhabditina</taxon>
        <taxon>Rhabditomorpha</taxon>
        <taxon>Rhabditoidea</taxon>
        <taxon>Rhabditidae</taxon>
        <taxon>Peloderinae</taxon>
        <taxon>Caenorhabditis</taxon>
    </lineage>
</organism>
<dbReference type="InterPro" id="IPR017423">
    <property type="entry name" value="TRM6"/>
</dbReference>
<dbReference type="Pfam" id="PF04189">
    <property type="entry name" value="Gcd10p"/>
    <property type="match status" value="1"/>
</dbReference>
<dbReference type="GO" id="GO:0005634">
    <property type="term" value="C:nucleus"/>
    <property type="evidence" value="ECO:0007669"/>
    <property type="project" value="UniProtKB-SubCell"/>
</dbReference>
<dbReference type="PANTHER" id="PTHR12945">
    <property type="entry name" value="TRANSLATION INITIATION FACTOR EIF3-RELATED"/>
    <property type="match status" value="1"/>
</dbReference>
<keyword evidence="5" id="KW-0539">Nucleus</keyword>
<protein>
    <recommendedName>
        <fullName evidence="3">tRNA (adenine(58)-N(1))-methyltransferase non-catalytic subunit TRM6</fullName>
    </recommendedName>
    <alternativeName>
        <fullName evidence="6">tRNA(m1A58)-methyltransferase subunit TRM6</fullName>
    </alternativeName>
</protein>
<dbReference type="EMBL" id="CAJGYM010000157">
    <property type="protein sequence ID" value="CAD6199142.1"/>
    <property type="molecule type" value="Genomic_DNA"/>
</dbReference>
<dbReference type="GO" id="GO:0031515">
    <property type="term" value="C:tRNA (m1A) methyltransferase complex"/>
    <property type="evidence" value="ECO:0007669"/>
    <property type="project" value="InterPro"/>
</dbReference>
<keyword evidence="9" id="KW-1185">Reference proteome</keyword>
<evidence type="ECO:0000256" key="1">
    <source>
        <dbReference type="ARBA" id="ARBA00004123"/>
    </source>
</evidence>
<dbReference type="GO" id="GO:0030488">
    <property type="term" value="P:tRNA methylation"/>
    <property type="evidence" value="ECO:0007669"/>
    <property type="project" value="InterPro"/>
</dbReference>
<evidence type="ECO:0000313" key="8">
    <source>
        <dbReference type="EMBL" id="CAD6199142.1"/>
    </source>
</evidence>
<proteinExistence type="inferred from homology"/>
<name>A0A8S1HUV1_9PELO</name>
<evidence type="ECO:0000256" key="4">
    <source>
        <dbReference type="ARBA" id="ARBA00022694"/>
    </source>
</evidence>
<feature type="region of interest" description="Disordered" evidence="7">
    <location>
        <begin position="304"/>
        <end position="335"/>
    </location>
</feature>
<accession>A0A8S1HUV1</accession>
<evidence type="ECO:0000256" key="5">
    <source>
        <dbReference type="ARBA" id="ARBA00023242"/>
    </source>
</evidence>
<evidence type="ECO:0000313" key="9">
    <source>
        <dbReference type="Proteomes" id="UP000835052"/>
    </source>
</evidence>
<comment type="caution">
    <text evidence="8">The sequence shown here is derived from an EMBL/GenBank/DDBJ whole genome shotgun (WGS) entry which is preliminary data.</text>
</comment>